<evidence type="ECO:0000313" key="3">
    <source>
        <dbReference type="EMBL" id="ROW03420.1"/>
    </source>
</evidence>
<dbReference type="EMBL" id="LJZO01000003">
    <property type="protein sequence ID" value="ROW03420.1"/>
    <property type="molecule type" value="Genomic_DNA"/>
</dbReference>
<sequence length="347" mass="38269">MNNPFRPPNKGAARRPWSLSPKKKKKRYTIDKDGLPVPIMSPPDPSECYYQMIGPYHQPSSSQTDGSQAVQAQQSNPQNAIAGLSAPIDHPIIPGSVMYPYRPTDPKSIPRYLYRPAEPTQVYPQLPATAPRYIPAQPAIPVKFAEREPRFIFAAQTGPGQYVPAAHGPGLGGGVGPVIQAKQEEYNPFTTRGHHSGSADRAPPRDTDSFDRRFLKSLVEPHESDCSDLESDTDGDEPERFCTRNRSLSPSVLKKDRADESLARRVKELEGKIAQLQEEREMEVAELKAQGEKMTADVKIRAVQIVGDAAHEICGIERDSAAWESVISKAQEMMDEVTAAEKEGEAS</sequence>
<feature type="region of interest" description="Disordered" evidence="2">
    <location>
        <begin position="221"/>
        <end position="243"/>
    </location>
</feature>
<feature type="compositionally biased region" description="Acidic residues" evidence="2">
    <location>
        <begin position="226"/>
        <end position="237"/>
    </location>
</feature>
<proteinExistence type="predicted"/>
<evidence type="ECO:0000256" key="2">
    <source>
        <dbReference type="SAM" id="MobiDB-lite"/>
    </source>
</evidence>
<dbReference type="AlphaFoldDB" id="A0A423WJ58"/>
<feature type="region of interest" description="Disordered" evidence="2">
    <location>
        <begin position="1"/>
        <end position="86"/>
    </location>
</feature>
<gene>
    <name evidence="3" type="ORF">VSDG_01575</name>
</gene>
<comment type="caution">
    <text evidence="3">The sequence shown here is derived from an EMBL/GenBank/DDBJ whole genome shotgun (WGS) entry which is preliminary data.</text>
</comment>
<dbReference type="OrthoDB" id="10555454at2759"/>
<dbReference type="Proteomes" id="UP000284375">
    <property type="component" value="Unassembled WGS sequence"/>
</dbReference>
<feature type="coiled-coil region" evidence="1">
    <location>
        <begin position="259"/>
        <end position="293"/>
    </location>
</feature>
<organism evidence="3 4">
    <name type="scientific">Cytospora chrysosperma</name>
    <name type="common">Cytospora canker fungus</name>
    <name type="synonym">Sphaeria chrysosperma</name>
    <dbReference type="NCBI Taxonomy" id="252740"/>
    <lineage>
        <taxon>Eukaryota</taxon>
        <taxon>Fungi</taxon>
        <taxon>Dikarya</taxon>
        <taxon>Ascomycota</taxon>
        <taxon>Pezizomycotina</taxon>
        <taxon>Sordariomycetes</taxon>
        <taxon>Sordariomycetidae</taxon>
        <taxon>Diaporthales</taxon>
        <taxon>Cytosporaceae</taxon>
        <taxon>Cytospora</taxon>
    </lineage>
</organism>
<name>A0A423WJ58_CYTCH</name>
<keyword evidence="4" id="KW-1185">Reference proteome</keyword>
<evidence type="ECO:0000313" key="4">
    <source>
        <dbReference type="Proteomes" id="UP000284375"/>
    </source>
</evidence>
<keyword evidence="1" id="KW-0175">Coiled coil</keyword>
<feature type="region of interest" description="Disordered" evidence="2">
    <location>
        <begin position="189"/>
        <end position="209"/>
    </location>
</feature>
<reference evidence="3 4" key="1">
    <citation type="submission" date="2015-09" db="EMBL/GenBank/DDBJ databases">
        <title>Host preference determinants of Valsa canker pathogens revealed by comparative genomics.</title>
        <authorList>
            <person name="Yin Z."/>
            <person name="Huang L."/>
        </authorList>
    </citation>
    <scope>NUCLEOTIDE SEQUENCE [LARGE SCALE GENOMIC DNA]</scope>
    <source>
        <strain evidence="3 4">YSFL</strain>
    </source>
</reference>
<protein>
    <submittedName>
        <fullName evidence="3">Uncharacterized protein</fullName>
    </submittedName>
</protein>
<feature type="compositionally biased region" description="Polar residues" evidence="2">
    <location>
        <begin position="58"/>
        <end position="79"/>
    </location>
</feature>
<accession>A0A423WJ58</accession>
<evidence type="ECO:0000256" key="1">
    <source>
        <dbReference type="SAM" id="Coils"/>
    </source>
</evidence>